<dbReference type="GO" id="GO:0042393">
    <property type="term" value="F:histone binding"/>
    <property type="evidence" value="ECO:0007669"/>
    <property type="project" value="TreeGrafter"/>
</dbReference>
<name>A0A9N8VUW0_9GLOM</name>
<gene>
    <name evidence="6" type="ORF">DEBURN_LOCUS2720</name>
</gene>
<dbReference type="CDD" id="cd15489">
    <property type="entry name" value="PHD_SF"/>
    <property type="match status" value="1"/>
</dbReference>
<dbReference type="AlphaFoldDB" id="A0A9N8VUW0"/>
<dbReference type="GO" id="GO:0016887">
    <property type="term" value="F:ATP hydrolysis activity"/>
    <property type="evidence" value="ECO:0007669"/>
    <property type="project" value="TreeGrafter"/>
</dbReference>
<sequence length="616" mass="72071">MITKAHRVRKRTQQNSNRANVTTTSDSDFSDSENDEINGGDQAESEINSESETASSNESTTMLTRSRRKVKAINYSDEHYYTSRGVTEDAKRKKKDSLDDEKKKKILKVSNFVVDHSEIEHNIRTRSQKNNANKKKRAKMEMSESSTIESESNSSSSNNEDVPTGRRSQRIKRNIKNKRRSVYYDVSDNDEEFMQISDIGKSEKKIEKPPVKRQVIRDVLVVPKIPVRKYSKKFIEAHLSWCTKCGNEPNKSVTVYCETCSFTFHIECFPKPKKRIEIIQCKQCLSSNSNCIECKMKGLTLEYDNNSNIGEVEAAINKKSETIDIKEINSQQSATQDTENTQNKQIDEVNSKENLENQDKIDKMQEDNIEKKMEYYQSEWTFDNNDEKTKETKESTASMELDDKKEEENLVINSPSNDQKTENTEHKELEFREYLVKFEDLSYRNVDWVPEEWLKGVASIKFRNFIKLEPDPLPIENVIHKDWTKVDRVLDVEYRDGSTLRDLLNRVTFKKKNKRPREKTKIKSALIKWKGMKYSESNWEDIDDLDSLELKDALETRINAYNIEPVDEVRDTEFVEITKQPNYLEHPKYTKSPFSRKNPNPKYENKLKKYQLDGLK</sequence>
<feature type="compositionally biased region" description="Polar residues" evidence="4">
    <location>
        <begin position="328"/>
        <end position="344"/>
    </location>
</feature>
<dbReference type="SUPFAM" id="SSF57903">
    <property type="entry name" value="FYVE/PHD zinc finger"/>
    <property type="match status" value="1"/>
</dbReference>
<evidence type="ECO:0000313" key="7">
    <source>
        <dbReference type="Proteomes" id="UP000789706"/>
    </source>
</evidence>
<proteinExistence type="predicted"/>
<dbReference type="PANTHER" id="PTHR45623">
    <property type="entry name" value="CHROMODOMAIN-HELICASE-DNA-BINDING PROTEIN 3-RELATED-RELATED"/>
    <property type="match status" value="1"/>
</dbReference>
<feature type="region of interest" description="Disordered" evidence="4">
    <location>
        <begin position="328"/>
        <end position="362"/>
    </location>
</feature>
<comment type="caution">
    <text evidence="6">The sequence shown here is derived from an EMBL/GenBank/DDBJ whole genome shotgun (WGS) entry which is preliminary data.</text>
</comment>
<dbReference type="GO" id="GO:0005634">
    <property type="term" value="C:nucleus"/>
    <property type="evidence" value="ECO:0007669"/>
    <property type="project" value="TreeGrafter"/>
</dbReference>
<organism evidence="6 7">
    <name type="scientific">Diversispora eburnea</name>
    <dbReference type="NCBI Taxonomy" id="1213867"/>
    <lineage>
        <taxon>Eukaryota</taxon>
        <taxon>Fungi</taxon>
        <taxon>Fungi incertae sedis</taxon>
        <taxon>Mucoromycota</taxon>
        <taxon>Glomeromycotina</taxon>
        <taxon>Glomeromycetes</taxon>
        <taxon>Diversisporales</taxon>
        <taxon>Diversisporaceae</taxon>
        <taxon>Diversispora</taxon>
    </lineage>
</organism>
<dbReference type="InterPro" id="IPR000953">
    <property type="entry name" value="Chromo/chromo_shadow_dom"/>
</dbReference>
<dbReference type="PANTHER" id="PTHR45623:SF17">
    <property type="entry name" value="CHROMODOMAIN-HELICASE-DNA-BINDING PROTEIN 3-RELATED"/>
    <property type="match status" value="1"/>
</dbReference>
<keyword evidence="1" id="KW-0547">Nucleotide-binding</keyword>
<evidence type="ECO:0000313" key="6">
    <source>
        <dbReference type="EMBL" id="CAG8461795.1"/>
    </source>
</evidence>
<feature type="region of interest" description="Disordered" evidence="4">
    <location>
        <begin position="120"/>
        <end position="174"/>
    </location>
</feature>
<dbReference type="InterPro" id="IPR016197">
    <property type="entry name" value="Chromo-like_dom_sf"/>
</dbReference>
<feature type="region of interest" description="Disordered" evidence="4">
    <location>
        <begin position="586"/>
        <end position="616"/>
    </location>
</feature>
<keyword evidence="3" id="KW-0539">Nucleus</keyword>
<feature type="compositionally biased region" description="Basic residues" evidence="4">
    <location>
        <begin position="1"/>
        <end position="12"/>
    </location>
</feature>
<dbReference type="EMBL" id="CAJVPK010000154">
    <property type="protein sequence ID" value="CAG8461795.1"/>
    <property type="molecule type" value="Genomic_DNA"/>
</dbReference>
<feature type="region of interest" description="Disordered" evidence="4">
    <location>
        <begin position="1"/>
        <end position="68"/>
    </location>
</feature>
<accession>A0A9N8VUW0</accession>
<protein>
    <submittedName>
        <fullName evidence="6">10269_t:CDS:1</fullName>
    </submittedName>
</protein>
<feature type="compositionally biased region" description="Basic and acidic residues" evidence="4">
    <location>
        <begin position="345"/>
        <end position="362"/>
    </location>
</feature>
<keyword evidence="7" id="KW-1185">Reference proteome</keyword>
<feature type="compositionally biased region" description="Basic and acidic residues" evidence="4">
    <location>
        <begin position="603"/>
        <end position="616"/>
    </location>
</feature>
<feature type="compositionally biased region" description="Low complexity" evidence="4">
    <location>
        <begin position="50"/>
        <end position="61"/>
    </location>
</feature>
<dbReference type="GO" id="GO:0003682">
    <property type="term" value="F:chromatin binding"/>
    <property type="evidence" value="ECO:0007669"/>
    <property type="project" value="TreeGrafter"/>
</dbReference>
<dbReference type="GO" id="GO:0140658">
    <property type="term" value="F:ATP-dependent chromatin remodeler activity"/>
    <property type="evidence" value="ECO:0007669"/>
    <property type="project" value="TreeGrafter"/>
</dbReference>
<evidence type="ECO:0000256" key="2">
    <source>
        <dbReference type="ARBA" id="ARBA00022840"/>
    </source>
</evidence>
<dbReference type="InterPro" id="IPR056616">
    <property type="entry name" value="Chromo_MIT1"/>
</dbReference>
<dbReference type="Gene3D" id="2.40.50.40">
    <property type="match status" value="1"/>
</dbReference>
<feature type="compositionally biased region" description="Low complexity" evidence="4">
    <location>
        <begin position="143"/>
        <end position="160"/>
    </location>
</feature>
<evidence type="ECO:0000259" key="5">
    <source>
        <dbReference type="SMART" id="SM00298"/>
    </source>
</evidence>
<evidence type="ECO:0000256" key="1">
    <source>
        <dbReference type="ARBA" id="ARBA00022741"/>
    </source>
</evidence>
<dbReference type="SUPFAM" id="SSF54160">
    <property type="entry name" value="Chromo domain-like"/>
    <property type="match status" value="2"/>
</dbReference>
<dbReference type="GO" id="GO:0003677">
    <property type="term" value="F:DNA binding"/>
    <property type="evidence" value="ECO:0007669"/>
    <property type="project" value="TreeGrafter"/>
</dbReference>
<dbReference type="GO" id="GO:0000785">
    <property type="term" value="C:chromatin"/>
    <property type="evidence" value="ECO:0007669"/>
    <property type="project" value="TreeGrafter"/>
</dbReference>
<dbReference type="InterPro" id="IPR011011">
    <property type="entry name" value="Znf_FYVE_PHD"/>
</dbReference>
<dbReference type="Pfam" id="PF23615">
    <property type="entry name" value="Chromo_MIT1"/>
    <property type="match status" value="1"/>
</dbReference>
<feature type="compositionally biased region" description="Basic residues" evidence="4">
    <location>
        <begin position="124"/>
        <end position="138"/>
    </location>
</feature>
<keyword evidence="2" id="KW-0067">ATP-binding</keyword>
<dbReference type="OrthoDB" id="2287912at2759"/>
<feature type="compositionally biased region" description="Acidic residues" evidence="4">
    <location>
        <begin position="28"/>
        <end position="49"/>
    </location>
</feature>
<reference evidence="6" key="1">
    <citation type="submission" date="2021-06" db="EMBL/GenBank/DDBJ databases">
        <authorList>
            <person name="Kallberg Y."/>
            <person name="Tangrot J."/>
            <person name="Rosling A."/>
        </authorList>
    </citation>
    <scope>NUCLEOTIDE SEQUENCE</scope>
    <source>
        <strain evidence="6">AZ414A</strain>
    </source>
</reference>
<evidence type="ECO:0000256" key="3">
    <source>
        <dbReference type="ARBA" id="ARBA00023242"/>
    </source>
</evidence>
<feature type="domain" description="Chromo" evidence="5">
    <location>
        <begin position="482"/>
        <end position="558"/>
    </location>
</feature>
<dbReference type="GO" id="GO:0005524">
    <property type="term" value="F:ATP binding"/>
    <property type="evidence" value="ECO:0007669"/>
    <property type="project" value="UniProtKB-KW"/>
</dbReference>
<feature type="domain" description="Chromo" evidence="5">
    <location>
        <begin position="309"/>
        <end position="470"/>
    </location>
</feature>
<evidence type="ECO:0000256" key="4">
    <source>
        <dbReference type="SAM" id="MobiDB-lite"/>
    </source>
</evidence>
<dbReference type="Proteomes" id="UP000789706">
    <property type="component" value="Unassembled WGS sequence"/>
</dbReference>
<dbReference type="SMART" id="SM00298">
    <property type="entry name" value="CHROMO"/>
    <property type="match status" value="2"/>
</dbReference>